<dbReference type="GO" id="GO:0019748">
    <property type="term" value="P:secondary metabolic process"/>
    <property type="evidence" value="ECO:0007669"/>
    <property type="project" value="TreeGrafter"/>
</dbReference>
<organism evidence="3 4">
    <name type="scientific">Aspergillus leporis</name>
    <dbReference type="NCBI Taxonomy" id="41062"/>
    <lineage>
        <taxon>Eukaryota</taxon>
        <taxon>Fungi</taxon>
        <taxon>Dikarya</taxon>
        <taxon>Ascomycota</taxon>
        <taxon>Pezizomycotina</taxon>
        <taxon>Eurotiomycetes</taxon>
        <taxon>Eurotiomycetidae</taxon>
        <taxon>Eurotiales</taxon>
        <taxon>Aspergillaceae</taxon>
        <taxon>Aspergillus</taxon>
        <taxon>Aspergillus subgen. Circumdati</taxon>
    </lineage>
</organism>
<feature type="domain" description="Serine hydrolase" evidence="2">
    <location>
        <begin position="18"/>
        <end position="148"/>
    </location>
</feature>
<evidence type="ECO:0000259" key="2">
    <source>
        <dbReference type="Pfam" id="PF03959"/>
    </source>
</evidence>
<dbReference type="GO" id="GO:0005634">
    <property type="term" value="C:nucleus"/>
    <property type="evidence" value="ECO:0007669"/>
    <property type="project" value="TreeGrafter"/>
</dbReference>
<dbReference type="Pfam" id="PF03959">
    <property type="entry name" value="FSH1"/>
    <property type="match status" value="1"/>
</dbReference>
<dbReference type="EMBL" id="ML732159">
    <property type="protein sequence ID" value="KAB8078323.1"/>
    <property type="molecule type" value="Genomic_DNA"/>
</dbReference>
<dbReference type="OrthoDB" id="414698at2759"/>
<keyword evidence="4" id="KW-1185">Reference proteome</keyword>
<reference evidence="3 4" key="1">
    <citation type="submission" date="2019-04" db="EMBL/GenBank/DDBJ databases">
        <title>Friends and foes A comparative genomics study of 23 Aspergillus species from section Flavi.</title>
        <authorList>
            <consortium name="DOE Joint Genome Institute"/>
            <person name="Kjaerbolling I."/>
            <person name="Vesth T."/>
            <person name="Frisvad J.C."/>
            <person name="Nybo J.L."/>
            <person name="Theobald S."/>
            <person name="Kildgaard S."/>
            <person name="Isbrandt T."/>
            <person name="Kuo A."/>
            <person name="Sato A."/>
            <person name="Lyhne E.K."/>
            <person name="Kogle M.E."/>
            <person name="Wiebenga A."/>
            <person name="Kun R.S."/>
            <person name="Lubbers R.J."/>
            <person name="Makela M.R."/>
            <person name="Barry K."/>
            <person name="Chovatia M."/>
            <person name="Clum A."/>
            <person name="Daum C."/>
            <person name="Haridas S."/>
            <person name="He G."/>
            <person name="LaButti K."/>
            <person name="Lipzen A."/>
            <person name="Mondo S."/>
            <person name="Riley R."/>
            <person name="Salamov A."/>
            <person name="Simmons B.A."/>
            <person name="Magnuson J.K."/>
            <person name="Henrissat B."/>
            <person name="Mortensen U.H."/>
            <person name="Larsen T.O."/>
            <person name="Devries R.P."/>
            <person name="Grigoriev I.V."/>
            <person name="Machida M."/>
            <person name="Baker S.E."/>
            <person name="Andersen M.R."/>
        </authorList>
    </citation>
    <scope>NUCLEOTIDE SEQUENCE [LARGE SCALE GENOMIC DNA]</scope>
    <source>
        <strain evidence="3 4">CBS 151.66</strain>
    </source>
</reference>
<proteinExistence type="predicted"/>
<dbReference type="SUPFAM" id="SSF53474">
    <property type="entry name" value="alpha/beta-Hydrolases"/>
    <property type="match status" value="1"/>
</dbReference>
<dbReference type="GO" id="GO:0016787">
    <property type="term" value="F:hydrolase activity"/>
    <property type="evidence" value="ECO:0007669"/>
    <property type="project" value="UniProtKB-KW"/>
</dbReference>
<dbReference type="GO" id="GO:0005737">
    <property type="term" value="C:cytoplasm"/>
    <property type="evidence" value="ECO:0007669"/>
    <property type="project" value="TreeGrafter"/>
</dbReference>
<keyword evidence="1 3" id="KW-0378">Hydrolase</keyword>
<evidence type="ECO:0000256" key="1">
    <source>
        <dbReference type="ARBA" id="ARBA00022801"/>
    </source>
</evidence>
<dbReference type="InterPro" id="IPR050593">
    <property type="entry name" value="LovG"/>
</dbReference>
<dbReference type="InterPro" id="IPR005645">
    <property type="entry name" value="FSH-like_dom"/>
</dbReference>
<dbReference type="PANTHER" id="PTHR48070">
    <property type="entry name" value="ESTERASE OVCA2"/>
    <property type="match status" value="1"/>
</dbReference>
<gene>
    <name evidence="3" type="ORF">BDV29DRAFT_166504</name>
</gene>
<dbReference type="Gene3D" id="3.40.50.1820">
    <property type="entry name" value="alpha/beta hydrolase"/>
    <property type="match status" value="1"/>
</dbReference>
<dbReference type="PANTHER" id="PTHR48070:SF7">
    <property type="entry name" value="SERINE HYDROLASE FSH DOMAIN-CONTAINING PROTEIN-RELATED"/>
    <property type="match status" value="1"/>
</dbReference>
<dbReference type="Proteomes" id="UP000326565">
    <property type="component" value="Unassembled WGS sequence"/>
</dbReference>
<sequence length="173" mass="18819">MKGMMSSPEETGFAFYEENSPESMLTALEELDEYIAEEGPFDGVMGFCHGAALAAEFIIYKAQQDPDSEPPFKCAIFLGAGLPSNPAELLDGKVRLLSNESDGEIIRLPTAHIWGTKDPVYDICEKVSKLCRSSARSVFIHDGIHEVPGYGMKGGLAGSVKMIRRTVDRGLSN</sequence>
<dbReference type="InterPro" id="IPR029058">
    <property type="entry name" value="AB_hydrolase_fold"/>
</dbReference>
<dbReference type="AlphaFoldDB" id="A0A5N5XC38"/>
<accession>A0A5N5XC38</accession>
<evidence type="ECO:0000313" key="3">
    <source>
        <dbReference type="EMBL" id="KAB8078323.1"/>
    </source>
</evidence>
<evidence type="ECO:0000313" key="4">
    <source>
        <dbReference type="Proteomes" id="UP000326565"/>
    </source>
</evidence>
<name>A0A5N5XC38_9EURO</name>
<protein>
    <submittedName>
        <fullName evidence="3">Serine hydrolase-domain-containing protein</fullName>
    </submittedName>
</protein>